<accession>A0ABX5IVI2</accession>
<dbReference type="Pfam" id="PF05016">
    <property type="entry name" value="ParE_toxin"/>
    <property type="match status" value="1"/>
</dbReference>
<keyword evidence="3" id="KW-1185">Reference proteome</keyword>
<evidence type="ECO:0000313" key="2">
    <source>
        <dbReference type="EMBL" id="PTL93354.1"/>
    </source>
</evidence>
<name>A0ABX5IVI2_9GAMM</name>
<dbReference type="Proteomes" id="UP000241895">
    <property type="component" value="Unassembled WGS sequence"/>
</dbReference>
<evidence type="ECO:0000256" key="1">
    <source>
        <dbReference type="ARBA" id="ARBA00022649"/>
    </source>
</evidence>
<comment type="caution">
    <text evidence="2">The sequence shown here is derived from an EMBL/GenBank/DDBJ whole genome shotgun (WGS) entry which is preliminary data.</text>
</comment>
<proteinExistence type="predicted"/>
<dbReference type="Gene3D" id="3.30.2310.20">
    <property type="entry name" value="RelE-like"/>
    <property type="match status" value="1"/>
</dbReference>
<organism evidence="2 3">
    <name type="scientific">Halomonas litopenaei</name>
    <dbReference type="NCBI Taxonomy" id="2109328"/>
    <lineage>
        <taxon>Bacteria</taxon>
        <taxon>Pseudomonadati</taxon>
        <taxon>Pseudomonadota</taxon>
        <taxon>Gammaproteobacteria</taxon>
        <taxon>Oceanospirillales</taxon>
        <taxon>Halomonadaceae</taxon>
        <taxon>Halomonas</taxon>
    </lineage>
</organism>
<keyword evidence="1" id="KW-1277">Toxin-antitoxin system</keyword>
<protein>
    <submittedName>
        <fullName evidence="2">Type II toxin-antitoxin system RelE/ParE family toxin</fullName>
    </submittedName>
</protein>
<gene>
    <name evidence="2" type="ORF">C6W88_15160</name>
</gene>
<dbReference type="InterPro" id="IPR035093">
    <property type="entry name" value="RelE/ParE_toxin_dom_sf"/>
</dbReference>
<dbReference type="RefSeq" id="WP_108133073.1">
    <property type="nucleotide sequence ID" value="NZ_PXNS01000009.1"/>
</dbReference>
<dbReference type="InterPro" id="IPR007712">
    <property type="entry name" value="RelE/ParE_toxin"/>
</dbReference>
<reference evidence="2 3" key="1">
    <citation type="submission" date="2018-03" db="EMBL/GenBank/DDBJ databases">
        <authorList>
            <person name="Zhou J."/>
            <person name="Li X."/>
            <person name="Xue M."/>
            <person name="Yin J."/>
        </authorList>
    </citation>
    <scope>NUCLEOTIDE SEQUENCE [LARGE SCALE GENOMIC DNA]</scope>
    <source>
        <strain evidence="2 3">SYSU ZJ2214</strain>
    </source>
</reference>
<dbReference type="EMBL" id="PXNS01000009">
    <property type="protein sequence ID" value="PTL93354.1"/>
    <property type="molecule type" value="Genomic_DNA"/>
</dbReference>
<evidence type="ECO:0000313" key="3">
    <source>
        <dbReference type="Proteomes" id="UP000241895"/>
    </source>
</evidence>
<sequence length="105" mass="12152">MIYAPAALASLKDILRWTLSEFGEARAERYTAQLVHRLESLAAGHPPHPRPCSTLSSTVGHESHLRYFREGRHYLILRETDETLELVEVFHERMNVDAWLRALSR</sequence>